<sequence length="352" mass="39495">MIGIRFFKADASTYVMKTRAGRVNKAGKGLSFFYNSRTVSIAAIPMNAQEAPFVFNMQTADFQEVRVQGQLSFRVVDAPKTAEILNFTLDRTGTGYVSDDPMKLNERVIRVAQGIIQSRVQARALREVLKDSQAMLQALEVGLDEHKTLDAMGIEVLEVSLTAIKPNPETARALEAEARESILKEADDAIYQRRISSVEQERSIKEAELKTDYSVQQKEQEIAEQRIENGRKLMRGEIETRREEQRAKIESQKVTLTADIEAESERQMLIELRVQNRKQESDADAYGLKAQLEAINTLPAETLKTLVMGQLDSEQLIALAMENLSGNISSIGELNLSPDLLGQVFKKGMRQQ</sequence>
<evidence type="ECO:0000313" key="4">
    <source>
        <dbReference type="Proteomes" id="UP000626148"/>
    </source>
</evidence>
<dbReference type="InterPro" id="IPR036013">
    <property type="entry name" value="Band_7/SPFH_dom_sf"/>
</dbReference>
<evidence type="ECO:0000256" key="1">
    <source>
        <dbReference type="ARBA" id="ARBA00004167"/>
    </source>
</evidence>
<accession>A0A918NC89</accession>
<dbReference type="Proteomes" id="UP000626148">
    <property type="component" value="Unassembled WGS sequence"/>
</dbReference>
<reference evidence="3" key="2">
    <citation type="submission" date="2020-09" db="EMBL/GenBank/DDBJ databases">
        <authorList>
            <person name="Sun Q."/>
            <person name="Kim S."/>
        </authorList>
    </citation>
    <scope>NUCLEOTIDE SEQUENCE</scope>
    <source>
        <strain evidence="3">KCTC 22169</strain>
    </source>
</reference>
<name>A0A918NC89_9GAMM</name>
<proteinExistence type="predicted"/>
<evidence type="ECO:0000259" key="2">
    <source>
        <dbReference type="Pfam" id="PF01145"/>
    </source>
</evidence>
<organism evidence="3 4">
    <name type="scientific">Saccharospirillum salsuginis</name>
    <dbReference type="NCBI Taxonomy" id="418750"/>
    <lineage>
        <taxon>Bacteria</taxon>
        <taxon>Pseudomonadati</taxon>
        <taxon>Pseudomonadota</taxon>
        <taxon>Gammaproteobacteria</taxon>
        <taxon>Oceanospirillales</taxon>
        <taxon>Saccharospirillaceae</taxon>
        <taxon>Saccharospirillum</taxon>
    </lineage>
</organism>
<dbReference type="Pfam" id="PF01145">
    <property type="entry name" value="Band_7"/>
    <property type="match status" value="1"/>
</dbReference>
<dbReference type="SUPFAM" id="SSF117892">
    <property type="entry name" value="Band 7/SPFH domain"/>
    <property type="match status" value="1"/>
</dbReference>
<dbReference type="InterPro" id="IPR001107">
    <property type="entry name" value="Band_7"/>
</dbReference>
<protein>
    <recommendedName>
        <fullName evidence="2">Band 7 domain-containing protein</fullName>
    </recommendedName>
</protein>
<comment type="caution">
    <text evidence="3">The sequence shown here is derived from an EMBL/GenBank/DDBJ whole genome shotgun (WGS) entry which is preliminary data.</text>
</comment>
<feature type="domain" description="Band 7" evidence="2">
    <location>
        <begin position="9"/>
        <end position="187"/>
    </location>
</feature>
<keyword evidence="4" id="KW-1185">Reference proteome</keyword>
<dbReference type="GO" id="GO:0016020">
    <property type="term" value="C:membrane"/>
    <property type="evidence" value="ECO:0007669"/>
    <property type="project" value="UniProtKB-SubCell"/>
</dbReference>
<reference evidence="3" key="1">
    <citation type="journal article" date="2014" name="Int. J. Syst. Evol. Microbiol.">
        <title>Complete genome sequence of Corynebacterium casei LMG S-19264T (=DSM 44701T), isolated from a smear-ripened cheese.</title>
        <authorList>
            <consortium name="US DOE Joint Genome Institute (JGI-PGF)"/>
            <person name="Walter F."/>
            <person name="Albersmeier A."/>
            <person name="Kalinowski J."/>
            <person name="Ruckert C."/>
        </authorList>
    </citation>
    <scope>NUCLEOTIDE SEQUENCE</scope>
    <source>
        <strain evidence="3">KCTC 22169</strain>
    </source>
</reference>
<dbReference type="RefSeq" id="WP_189609435.1">
    <property type="nucleotide sequence ID" value="NZ_BMXR01000006.1"/>
</dbReference>
<comment type="subcellular location">
    <subcellularLocation>
        <location evidence="1">Membrane</location>
        <topology evidence="1">Single-pass membrane protein</topology>
    </subcellularLocation>
</comment>
<evidence type="ECO:0000313" key="3">
    <source>
        <dbReference type="EMBL" id="GGX57753.1"/>
    </source>
</evidence>
<dbReference type="EMBL" id="BMXR01000006">
    <property type="protein sequence ID" value="GGX57753.1"/>
    <property type="molecule type" value="Genomic_DNA"/>
</dbReference>
<dbReference type="AlphaFoldDB" id="A0A918NC89"/>
<dbReference type="Gene3D" id="3.30.479.30">
    <property type="entry name" value="Band 7 domain"/>
    <property type="match status" value="1"/>
</dbReference>
<gene>
    <name evidence="3" type="ORF">GCM10007392_26730</name>
</gene>